<dbReference type="FunFam" id="3.30.1360.40:FF:000002">
    <property type="entry name" value="DNA gyrase subunit A"/>
    <property type="match status" value="1"/>
</dbReference>
<comment type="catalytic activity">
    <reaction evidence="1">
        <text>ATP-dependent breakage, passage and rejoining of double-stranded DNA.</text>
        <dbReference type="EC" id="5.6.2.2"/>
    </reaction>
</comment>
<name>A0A5B9DCF0_9ARCH</name>
<dbReference type="Gene3D" id="3.30.1360.40">
    <property type="match status" value="1"/>
</dbReference>
<dbReference type="Proteomes" id="UP000321408">
    <property type="component" value="Chromosome"/>
</dbReference>
<dbReference type="NCBIfam" id="NF004043">
    <property type="entry name" value="PRK05560.1"/>
    <property type="match status" value="1"/>
</dbReference>
<dbReference type="EMBL" id="CP042905">
    <property type="protein sequence ID" value="QEE16376.1"/>
    <property type="molecule type" value="Genomic_DNA"/>
</dbReference>
<dbReference type="EC" id="5.6.2.2" evidence="3"/>
<dbReference type="GO" id="GO:0005737">
    <property type="term" value="C:cytoplasm"/>
    <property type="evidence" value="ECO:0007669"/>
    <property type="project" value="TreeGrafter"/>
</dbReference>
<dbReference type="PANTHER" id="PTHR43493">
    <property type="entry name" value="DNA GYRASE/TOPOISOMERASE SUBUNIT A"/>
    <property type="match status" value="1"/>
</dbReference>
<dbReference type="SMART" id="SM00434">
    <property type="entry name" value="TOP4c"/>
    <property type="match status" value="1"/>
</dbReference>
<dbReference type="InterPro" id="IPR013758">
    <property type="entry name" value="Topo_IIA_A/C_ab"/>
</dbReference>
<dbReference type="OrthoDB" id="371943at2157"/>
<dbReference type="CDD" id="cd00187">
    <property type="entry name" value="TOP4c"/>
    <property type="match status" value="1"/>
</dbReference>
<evidence type="ECO:0000256" key="2">
    <source>
        <dbReference type="ARBA" id="ARBA00008263"/>
    </source>
</evidence>
<dbReference type="GO" id="GO:0005524">
    <property type="term" value="F:ATP binding"/>
    <property type="evidence" value="ECO:0007669"/>
    <property type="project" value="InterPro"/>
</dbReference>
<dbReference type="Gene3D" id="1.10.268.10">
    <property type="entry name" value="Topoisomerase, domain 3"/>
    <property type="match status" value="1"/>
</dbReference>
<dbReference type="AlphaFoldDB" id="A0A5B9DCF0"/>
<dbReference type="GO" id="GO:0003677">
    <property type="term" value="F:DNA binding"/>
    <property type="evidence" value="ECO:0007669"/>
    <property type="project" value="UniProtKB-KW"/>
</dbReference>
<reference evidence="9 10" key="1">
    <citation type="journal article" date="2020" name="Nature">
        <title>Isolation of an archaeon at the prokaryote-eukaryote interface.</title>
        <authorList>
            <person name="Imachi H."/>
            <person name="Nobu M.K."/>
            <person name="Nakahara N."/>
            <person name="Morono Y."/>
            <person name="Ogawara M."/>
            <person name="Takaki Y."/>
            <person name="Takano Y."/>
            <person name="Uematsu K."/>
            <person name="Ikuta T."/>
            <person name="Ito M."/>
            <person name="Matsui Y."/>
            <person name="Miyazaki M."/>
            <person name="Murata K."/>
            <person name="Saito Y."/>
            <person name="Sakai S."/>
            <person name="Song C."/>
            <person name="Tasumi E."/>
            <person name="Yamanaka Y."/>
            <person name="Yamaguchi T."/>
            <person name="Kamagata Y."/>
            <person name="Tamaki H."/>
            <person name="Takai K."/>
        </authorList>
    </citation>
    <scope>NUCLEOTIDE SEQUENCE [LARGE SCALE GENOMIC DNA]</scope>
    <source>
        <strain evidence="9 10">MK-D1</strain>
    </source>
</reference>
<keyword evidence="4" id="KW-0799">Topoisomerase</keyword>
<dbReference type="NCBIfam" id="NF004044">
    <property type="entry name" value="PRK05561.1"/>
    <property type="match status" value="1"/>
</dbReference>
<protein>
    <recommendedName>
        <fullName evidence="3">DNA topoisomerase (ATP-hydrolyzing)</fullName>
        <ecNumber evidence="3">5.6.2.2</ecNumber>
    </recommendedName>
</protein>
<dbReference type="FunFam" id="2.120.10.90:FF:000005">
    <property type="entry name" value="DNA topoisomerase 4 subunit A"/>
    <property type="match status" value="1"/>
</dbReference>
<dbReference type="GO" id="GO:0009330">
    <property type="term" value="C:DNA topoisomerase type II (double strand cut, ATP-hydrolyzing) complex"/>
    <property type="evidence" value="ECO:0007669"/>
    <property type="project" value="TreeGrafter"/>
</dbReference>
<dbReference type="RefSeq" id="WP_147663258.1">
    <property type="nucleotide sequence ID" value="NZ_CP042905.2"/>
</dbReference>
<dbReference type="SUPFAM" id="SSF101904">
    <property type="entry name" value="GyrA/ParC C-terminal domain-like"/>
    <property type="match status" value="1"/>
</dbReference>
<sequence length="831" mass="93264">MSNTNESETGSTPVLSQIIERELRTELSRSYLDYSMSVIVGRAIPDVRDGCKPVQRRILYSMAQNNFYHNRPHFKCARIVGDCMGKYHPHGDQSVYAALVRLAQEFSVRYMLIDKQGNFGSVDGDAAAAMRYTEARLAQISELLLEELDKDTVDFQDNFDGSLKEPVYLPAKLPLLLMNGASGIAVGMSTTIAPHNLNEINDAICAAIDMGVDKFDGNEVEKFIKGPDFPTGGIIMGKQGIKDAIHTGRGSIVLRGKCEIIPNGTGKNRDSIIVTEIPYVVNKSSLIQKIALLVNNKVIPEISDVRDESDRKGMRIVIELKKNSDANACLNRLYHKTQLQNTFNILNLALINNGRQPKVLNYAEIIKEFITHREEVIKRRTIFNLKKAERRMHIIEGLLIAIDNIDAIVQLIKKSADAKDAAQVLMKNYSLTDLQVTEILKMPLSRLTNLQNKKLIDEKSVLVKTIKELKAILADRNKILNIIKTESKENSKRYGDERRTEIQEMEEELKITYKETVPEEQCVIVITQDQKVKRMTLEQYQAQGRGGKGKRGMKMREEDVIVDMFIASSHDTILLFTQQGRVYSVPAFKFPLASRNAQGKALVNYVNLRPGEKIIDIVSIENFSDVKTSLVFVSAKGIAKKTNLNAFSKIRQTGIKCITIREDDQLVRVKLCNPKEEVLIATKNGFAIRFKENELRSSGRTAMGVKGITLRGDDKVVDAVIHDPDTSIITITKKGYGKHTKLKLYRLTHRGGKGVINIKLRSEKDEVIAVKAVPSEKNLLLASEMGLLIRIRTEDIRETGRATMGVIIMRFSADEDEISSVALCNIEEELC</sequence>
<evidence type="ECO:0000259" key="8">
    <source>
        <dbReference type="PROSITE" id="PS52040"/>
    </source>
</evidence>
<keyword evidence="6 9" id="KW-0413">Isomerase</keyword>
<evidence type="ECO:0000256" key="5">
    <source>
        <dbReference type="ARBA" id="ARBA00023125"/>
    </source>
</evidence>
<dbReference type="KEGG" id="psyt:DSAG12_02206"/>
<evidence type="ECO:0000256" key="1">
    <source>
        <dbReference type="ARBA" id="ARBA00000185"/>
    </source>
</evidence>
<dbReference type="PANTHER" id="PTHR43493:SF5">
    <property type="entry name" value="DNA GYRASE SUBUNIT A, CHLOROPLASTIC_MITOCHONDRIAL"/>
    <property type="match status" value="1"/>
</dbReference>
<proteinExistence type="inferred from homology"/>
<reference evidence="9 10" key="2">
    <citation type="journal article" date="2024" name="Int. J. Syst. Evol. Microbiol.">
        <title>Promethearchaeum syntrophicum gen. nov., sp. nov., an anaerobic, obligately syntrophic archaeon, the first isolate of the lineage 'Asgard' archaea, and proposal of the new archaeal phylum Promethearchaeota phyl. nov. and kingdom Promethearchaeati regn. nov.</title>
        <authorList>
            <person name="Imachi H."/>
            <person name="Nobu M.K."/>
            <person name="Kato S."/>
            <person name="Takaki Y."/>
            <person name="Miyazaki M."/>
            <person name="Miyata M."/>
            <person name="Ogawara M."/>
            <person name="Saito Y."/>
            <person name="Sakai S."/>
            <person name="Tahara Y.O."/>
            <person name="Takano Y."/>
            <person name="Tasumi E."/>
            <person name="Uematsu K."/>
            <person name="Yoshimura T."/>
            <person name="Itoh T."/>
            <person name="Ohkuma M."/>
            <person name="Takai K."/>
        </authorList>
    </citation>
    <scope>NUCLEOTIDE SEQUENCE [LARGE SCALE GENOMIC DNA]</scope>
    <source>
        <strain evidence="9 10">MK-D1</strain>
    </source>
</reference>
<dbReference type="InterPro" id="IPR002205">
    <property type="entry name" value="Topo_IIA_dom_A"/>
</dbReference>
<dbReference type="Pfam" id="PF00521">
    <property type="entry name" value="DNA_topoisoIV"/>
    <property type="match status" value="1"/>
</dbReference>
<dbReference type="GeneID" id="41330195"/>
<feature type="domain" description="Topo IIA-type catalytic" evidence="8">
    <location>
        <begin position="44"/>
        <end position="517"/>
    </location>
</feature>
<dbReference type="FunFam" id="1.10.268.10:FF:000001">
    <property type="entry name" value="DNA gyrase subunit A"/>
    <property type="match status" value="1"/>
</dbReference>
<dbReference type="SUPFAM" id="SSF56719">
    <property type="entry name" value="Type II DNA topoisomerase"/>
    <property type="match status" value="1"/>
</dbReference>
<evidence type="ECO:0000256" key="7">
    <source>
        <dbReference type="ARBA" id="ARBA00063644"/>
    </source>
</evidence>
<dbReference type="PROSITE" id="PS52040">
    <property type="entry name" value="TOPO_IIA"/>
    <property type="match status" value="1"/>
</dbReference>
<evidence type="ECO:0000256" key="6">
    <source>
        <dbReference type="ARBA" id="ARBA00023235"/>
    </source>
</evidence>
<accession>A0A5B9DCF0</accession>
<organism evidence="9 10">
    <name type="scientific">Promethearchaeum syntrophicum</name>
    <dbReference type="NCBI Taxonomy" id="2594042"/>
    <lineage>
        <taxon>Archaea</taxon>
        <taxon>Promethearchaeati</taxon>
        <taxon>Promethearchaeota</taxon>
        <taxon>Promethearchaeia</taxon>
        <taxon>Promethearchaeales</taxon>
        <taxon>Promethearchaeaceae</taxon>
        <taxon>Promethearchaeum</taxon>
    </lineage>
</organism>
<dbReference type="NCBIfam" id="TIGR01063">
    <property type="entry name" value="gyrA"/>
    <property type="match status" value="1"/>
</dbReference>
<evidence type="ECO:0000256" key="4">
    <source>
        <dbReference type="ARBA" id="ARBA00023029"/>
    </source>
</evidence>
<dbReference type="InterPro" id="IPR050220">
    <property type="entry name" value="Type_II_DNA_Topoisomerases"/>
</dbReference>
<dbReference type="Gene3D" id="3.90.199.10">
    <property type="entry name" value="Topoisomerase II, domain 5"/>
    <property type="match status" value="1"/>
</dbReference>
<keyword evidence="5" id="KW-0238">DNA-binding</keyword>
<dbReference type="InterPro" id="IPR006691">
    <property type="entry name" value="GyrA/parC_rep"/>
</dbReference>
<comment type="similarity">
    <text evidence="2">Belongs to the type II topoisomerase GyrA/ParC subunit family.</text>
</comment>
<dbReference type="Pfam" id="PF03989">
    <property type="entry name" value="DNA_gyraseA_C"/>
    <property type="match status" value="6"/>
</dbReference>
<dbReference type="InterPro" id="IPR013760">
    <property type="entry name" value="Topo_IIA-like_dom_sf"/>
</dbReference>
<gene>
    <name evidence="9" type="primary">gyrA</name>
    <name evidence="9" type="ORF">DSAG12_02206</name>
</gene>
<dbReference type="Gene3D" id="2.120.10.90">
    <property type="entry name" value="DNA gyrase/topoisomerase IV, subunit A, C-terminal"/>
    <property type="match status" value="1"/>
</dbReference>
<evidence type="ECO:0000313" key="10">
    <source>
        <dbReference type="Proteomes" id="UP000321408"/>
    </source>
</evidence>
<evidence type="ECO:0000313" key="9">
    <source>
        <dbReference type="EMBL" id="QEE16376.1"/>
    </source>
</evidence>
<comment type="subunit">
    <text evidence="7">Heterotetramer composed of ParC and ParE.</text>
</comment>
<dbReference type="InterPro" id="IPR035516">
    <property type="entry name" value="Gyrase/topoIV_suA_C"/>
</dbReference>
<evidence type="ECO:0000256" key="3">
    <source>
        <dbReference type="ARBA" id="ARBA00012895"/>
    </source>
</evidence>
<keyword evidence="10" id="KW-1185">Reference proteome</keyword>
<dbReference type="GO" id="GO:0003918">
    <property type="term" value="F:DNA topoisomerase type II (double strand cut, ATP-hydrolyzing) activity"/>
    <property type="evidence" value="ECO:0007669"/>
    <property type="project" value="UniProtKB-EC"/>
</dbReference>
<dbReference type="InterPro" id="IPR013757">
    <property type="entry name" value="Topo_IIA_A_a_sf"/>
</dbReference>
<dbReference type="GO" id="GO:0006265">
    <property type="term" value="P:DNA topological change"/>
    <property type="evidence" value="ECO:0007669"/>
    <property type="project" value="InterPro"/>
</dbReference>